<dbReference type="AlphaFoldDB" id="A0A401ZTP7"/>
<dbReference type="InterPro" id="IPR003660">
    <property type="entry name" value="HAMP_dom"/>
</dbReference>
<dbReference type="OrthoDB" id="142943at2"/>
<protein>
    <submittedName>
        <fullName evidence="6">Methyl-accepting chemotaxis protein</fullName>
    </submittedName>
</protein>
<evidence type="ECO:0000256" key="3">
    <source>
        <dbReference type="SAM" id="MobiDB-lite"/>
    </source>
</evidence>
<dbReference type="InterPro" id="IPR051310">
    <property type="entry name" value="MCP_chemotaxis"/>
</dbReference>
<name>A0A401ZTP7_9CHLR</name>
<dbReference type="GO" id="GO:0004888">
    <property type="term" value="F:transmembrane signaling receptor activity"/>
    <property type="evidence" value="ECO:0007669"/>
    <property type="project" value="TreeGrafter"/>
</dbReference>
<gene>
    <name evidence="6" type="ORF">KTT_00410</name>
</gene>
<dbReference type="Gene3D" id="6.10.340.10">
    <property type="match status" value="1"/>
</dbReference>
<dbReference type="SUPFAM" id="SSF158472">
    <property type="entry name" value="HAMP domain-like"/>
    <property type="match status" value="1"/>
</dbReference>
<proteinExistence type="inferred from homology"/>
<evidence type="ECO:0000256" key="1">
    <source>
        <dbReference type="ARBA" id="ARBA00022500"/>
    </source>
</evidence>
<evidence type="ECO:0000313" key="7">
    <source>
        <dbReference type="Proteomes" id="UP000287352"/>
    </source>
</evidence>
<feature type="compositionally biased region" description="Polar residues" evidence="3">
    <location>
        <begin position="651"/>
        <end position="674"/>
    </location>
</feature>
<keyword evidence="4" id="KW-0472">Membrane</keyword>
<comment type="caution">
    <text evidence="6">The sequence shown here is derived from an EMBL/GenBank/DDBJ whole genome shotgun (WGS) entry which is preliminary data.</text>
</comment>
<dbReference type="CDD" id="cd06225">
    <property type="entry name" value="HAMP"/>
    <property type="match status" value="2"/>
</dbReference>
<dbReference type="Proteomes" id="UP000287352">
    <property type="component" value="Unassembled WGS sequence"/>
</dbReference>
<evidence type="ECO:0000256" key="4">
    <source>
        <dbReference type="SAM" id="Phobius"/>
    </source>
</evidence>
<keyword evidence="7" id="KW-1185">Reference proteome</keyword>
<keyword evidence="4" id="KW-0812">Transmembrane</keyword>
<dbReference type="GO" id="GO:0005886">
    <property type="term" value="C:plasma membrane"/>
    <property type="evidence" value="ECO:0007669"/>
    <property type="project" value="TreeGrafter"/>
</dbReference>
<evidence type="ECO:0000259" key="5">
    <source>
        <dbReference type="PROSITE" id="PS50885"/>
    </source>
</evidence>
<dbReference type="RefSeq" id="WP_126577803.1">
    <property type="nucleotide sequence ID" value="NZ_BIFR01000001.1"/>
</dbReference>
<feature type="transmembrane region" description="Helical" evidence="4">
    <location>
        <begin position="37"/>
        <end position="61"/>
    </location>
</feature>
<feature type="domain" description="HAMP" evidence="5">
    <location>
        <begin position="337"/>
        <end position="375"/>
    </location>
</feature>
<dbReference type="PANTHER" id="PTHR43531:SF11">
    <property type="entry name" value="METHYL-ACCEPTING CHEMOTAXIS PROTEIN 3"/>
    <property type="match status" value="1"/>
</dbReference>
<dbReference type="GO" id="GO:0007165">
    <property type="term" value="P:signal transduction"/>
    <property type="evidence" value="ECO:0007669"/>
    <property type="project" value="InterPro"/>
</dbReference>
<accession>A0A401ZTP7</accession>
<feature type="transmembrane region" description="Helical" evidence="4">
    <location>
        <begin position="242"/>
        <end position="263"/>
    </location>
</feature>
<dbReference type="PANTHER" id="PTHR43531">
    <property type="entry name" value="PROTEIN ICFG"/>
    <property type="match status" value="1"/>
</dbReference>
<evidence type="ECO:0000313" key="6">
    <source>
        <dbReference type="EMBL" id="GCE10182.1"/>
    </source>
</evidence>
<organism evidence="6 7">
    <name type="scientific">Tengunoibacter tsumagoiensis</name>
    <dbReference type="NCBI Taxonomy" id="2014871"/>
    <lineage>
        <taxon>Bacteria</taxon>
        <taxon>Bacillati</taxon>
        <taxon>Chloroflexota</taxon>
        <taxon>Ktedonobacteria</taxon>
        <taxon>Ktedonobacterales</taxon>
        <taxon>Dictyobacteraceae</taxon>
        <taxon>Tengunoibacter</taxon>
    </lineage>
</organism>
<dbReference type="PROSITE" id="PS50885">
    <property type="entry name" value="HAMP"/>
    <property type="match status" value="2"/>
</dbReference>
<keyword evidence="1" id="KW-0145">Chemotaxis</keyword>
<feature type="region of interest" description="Disordered" evidence="3">
    <location>
        <begin position="642"/>
        <end position="689"/>
    </location>
</feature>
<dbReference type="Pfam" id="PF00672">
    <property type="entry name" value="HAMP"/>
    <property type="match status" value="1"/>
</dbReference>
<comment type="similarity">
    <text evidence="2">Belongs to the methyl-accepting chemotaxis (MCP) protein family.</text>
</comment>
<reference evidence="7" key="1">
    <citation type="submission" date="2018-12" db="EMBL/GenBank/DDBJ databases">
        <title>Tengunoibacter tsumagoiensis gen. nov., sp. nov., Dictyobacter kobayashii sp. nov., D. alpinus sp. nov., and D. joshuensis sp. nov. and description of Dictyobacteraceae fam. nov. within the order Ktedonobacterales isolated from Tengu-no-mugimeshi.</title>
        <authorList>
            <person name="Wang C.M."/>
            <person name="Zheng Y."/>
            <person name="Sakai Y."/>
            <person name="Toyoda A."/>
            <person name="Minakuchi Y."/>
            <person name="Abe K."/>
            <person name="Yokota A."/>
            <person name="Yabe S."/>
        </authorList>
    </citation>
    <scope>NUCLEOTIDE SEQUENCE [LARGE SCALE GENOMIC DNA]</scope>
    <source>
        <strain evidence="7">Uno3</strain>
    </source>
</reference>
<dbReference type="EMBL" id="BIFR01000001">
    <property type="protein sequence ID" value="GCE10182.1"/>
    <property type="molecule type" value="Genomic_DNA"/>
</dbReference>
<sequence length="689" mass="75929">MKAANSPQKAQPNPPATTLRIRSTSKRSSNLLIDLPIGARLILGFILAALIASFVTGAIGLQNANSLQGQANFYQTLLRTNTNLTTGSSYLQLMNAQITTILSTKTSAQSSQEDLTKQKDALKSLSDRYDSLLNSYVNNDILVKHPDQMALLNAANHNNQIQQQETLAASTVRTWRVYNTAQKQILQAIDTAQWDEAAHIQQIQGEFMNTDTTSALRALIHFNGKLATSVEDAAVAQQQMQFIYTVVGSVIAFILILVIGWLISGTIISRLRHLRQVTLAVEQGQLDRRVNVVGRDEIADVSASVNAMLTAIVGLLEESRNQRDALTNAAEHLFSDMRVVSAGDLRINAPVSNDPIGMLANAFNFTVGRFRRFVQRTKATAEQLDVLVRQEIERAEAFSQAIQLPKNAQQAFSPQQPTPLTNQFAENRSLRFNVKETMRSPEIEDGKNADLTLQVKKARERLQQLSGDNMLRHTRAVITMGEQISHSITRLSKSLNTQSDTSNRQAAMDVIQMQVRELRLLETVLKRMISEFQNVQNTSSQSLQDLDNDLNHLANAVRNVKSKSGSEPSSTELSEIIRLNTSFANDVIAFARQVAIQAQEIRTGIISFQLDTVESGNALGNTSFPGVGPVFPNKGYNLAGDMQRQFGGNPPSGSQFPSPASSQFHANNSSSGNRPSGFRYPEPPSERQF</sequence>
<keyword evidence="4" id="KW-1133">Transmembrane helix</keyword>
<feature type="domain" description="HAMP" evidence="5">
    <location>
        <begin position="265"/>
        <end position="317"/>
    </location>
</feature>
<evidence type="ECO:0000256" key="2">
    <source>
        <dbReference type="ARBA" id="ARBA00029447"/>
    </source>
</evidence>
<dbReference type="SMART" id="SM00304">
    <property type="entry name" value="HAMP"/>
    <property type="match status" value="2"/>
</dbReference>
<dbReference type="GO" id="GO:0006935">
    <property type="term" value="P:chemotaxis"/>
    <property type="evidence" value="ECO:0007669"/>
    <property type="project" value="UniProtKB-KW"/>
</dbReference>